<dbReference type="OrthoDB" id="5945995at2"/>
<proteinExistence type="predicted"/>
<dbReference type="Proteomes" id="UP000001520">
    <property type="component" value="Plasmid megaplasmid pDF308"/>
</dbReference>
<sequence>MFRKVLTRTILSISLVFFTIVSSSYAKNNTIEKNKLIHFYNIAYVIGNKYNINPFILLGIAYQESHLQPYTININKFNKKVSVITDVNKFLGIFYYIFSSIKDNTNYYRLINNNCKIRIILYDNTIKKQYHYNLILKTYNSKVKILHKIVNFYSLIEKKFLNLKQKNHNISFLIQLKTPLGIIASNKNSIIKLLTYFLNYTNNIDLGITQINYKYWIKPSKINPLLVFIPEYAFDFTGQILNQIKKSNRKIGNFEMIKRYHHNSKLGIQYAYNVVENMQFLYKKIISYYRNELALK</sequence>
<evidence type="ECO:0000313" key="2">
    <source>
        <dbReference type="EMBL" id="BAI81842.1"/>
    </source>
</evidence>
<dbReference type="RefSeq" id="WP_013009054.1">
    <property type="nucleotide sequence ID" value="NC_013940.1"/>
</dbReference>
<gene>
    <name evidence="2" type="ordered locus">DEFDS_P222</name>
</gene>
<reference evidence="2 3" key="1">
    <citation type="journal article" date="2010" name="DNA Res.">
        <title>Bacterial lifestyle in a deep-sea hydrothermal vent chimney revealed by the genome sequence of the thermophilic bacterium Deferribacter desulfuricans SSM1.</title>
        <authorList>
            <person name="Takaki Y."/>
            <person name="Shimamura S."/>
            <person name="Nakagawa S."/>
            <person name="Fukuhara Y."/>
            <person name="Horikawa H."/>
            <person name="Ankai A."/>
            <person name="Harada T."/>
            <person name="Hosoyama A."/>
            <person name="Oguchi A."/>
            <person name="Fukui S."/>
            <person name="Fujita N."/>
            <person name="Takami H."/>
            <person name="Takai K."/>
        </authorList>
    </citation>
    <scope>NUCLEOTIDE SEQUENCE [LARGE SCALE GENOMIC DNA]</scope>
    <source>
        <strain evidence="3">DSM 14783 / JCM 11476 / NBRC 101012 / SSM1</strain>
        <plasmid evidence="3">Plasmid megaplasmid pDF308</plasmid>
    </source>
</reference>
<keyword evidence="1" id="KW-0732">Signal</keyword>
<keyword evidence="3" id="KW-1185">Reference proteome</keyword>
<evidence type="ECO:0000313" key="3">
    <source>
        <dbReference type="Proteomes" id="UP000001520"/>
    </source>
</evidence>
<evidence type="ECO:0008006" key="4">
    <source>
        <dbReference type="Google" id="ProtNLM"/>
    </source>
</evidence>
<dbReference type="HOGENOM" id="CLU_939149_0_0_0"/>
<feature type="chain" id="PRO_5003048336" description="Transglycosylase SLT domain-containing protein" evidence="1">
    <location>
        <begin position="27"/>
        <end position="296"/>
    </location>
</feature>
<dbReference type="EMBL" id="AP011530">
    <property type="protein sequence ID" value="BAI81842.1"/>
    <property type="molecule type" value="Genomic_DNA"/>
</dbReference>
<organism evidence="2 3">
    <name type="scientific">Deferribacter desulfuricans (strain DSM 14783 / JCM 11476 / NBRC 101012 / SSM1)</name>
    <dbReference type="NCBI Taxonomy" id="639282"/>
    <lineage>
        <taxon>Bacteria</taxon>
        <taxon>Pseudomonadati</taxon>
        <taxon>Deferribacterota</taxon>
        <taxon>Deferribacteres</taxon>
        <taxon>Deferribacterales</taxon>
        <taxon>Deferribacteraceae</taxon>
        <taxon>Deferribacter</taxon>
    </lineage>
</organism>
<dbReference type="KEGG" id="ddf:DEFDS_P222"/>
<feature type="signal peptide" evidence="1">
    <location>
        <begin position="1"/>
        <end position="26"/>
    </location>
</feature>
<dbReference type="SUPFAM" id="SSF53955">
    <property type="entry name" value="Lysozyme-like"/>
    <property type="match status" value="1"/>
</dbReference>
<geneLocation type="plasmid" evidence="2 3">
    <name>megaplasmid pDF308</name>
</geneLocation>
<name>D3PF50_DEFDS</name>
<keyword evidence="2" id="KW-0614">Plasmid</keyword>
<evidence type="ECO:0000256" key="1">
    <source>
        <dbReference type="SAM" id="SignalP"/>
    </source>
</evidence>
<accession>D3PF50</accession>
<dbReference type="AlphaFoldDB" id="D3PF50"/>
<protein>
    <recommendedName>
        <fullName evidence="4">Transglycosylase SLT domain-containing protein</fullName>
    </recommendedName>
</protein>
<dbReference type="InterPro" id="IPR023346">
    <property type="entry name" value="Lysozyme-like_dom_sf"/>
</dbReference>